<accession>A0ABT5KRB6</accession>
<evidence type="ECO:0000256" key="8">
    <source>
        <dbReference type="SAM" id="SignalP"/>
    </source>
</evidence>
<evidence type="ECO:0000256" key="2">
    <source>
        <dbReference type="ARBA" id="ARBA00008725"/>
    </source>
</evidence>
<keyword evidence="5 7" id="KW-0813">Transport</keyword>
<keyword evidence="6 7" id="KW-0592">Phosphate transport</keyword>
<evidence type="ECO:0000259" key="9">
    <source>
        <dbReference type="Pfam" id="PF12849"/>
    </source>
</evidence>
<reference evidence="10 11" key="1">
    <citation type="submission" date="2022-10" db="EMBL/GenBank/DDBJ databases">
        <title>paucibacter sp. hw8 Genome sequencing.</title>
        <authorList>
            <person name="Park S."/>
        </authorList>
    </citation>
    <scope>NUCLEOTIDE SEQUENCE [LARGE SCALE GENOMIC DNA]</scope>
    <source>
        <strain evidence="11">hw8</strain>
    </source>
</reference>
<name>A0ABT5KRB6_9BURK</name>
<comment type="similarity">
    <text evidence="2 7">Belongs to the PstS family.</text>
</comment>
<feature type="domain" description="PBP" evidence="9">
    <location>
        <begin position="25"/>
        <end position="304"/>
    </location>
</feature>
<evidence type="ECO:0000313" key="11">
    <source>
        <dbReference type="Proteomes" id="UP001219862"/>
    </source>
</evidence>
<evidence type="ECO:0000256" key="5">
    <source>
        <dbReference type="ARBA" id="ARBA00022448"/>
    </source>
</evidence>
<dbReference type="RefSeq" id="WP_273595532.1">
    <property type="nucleotide sequence ID" value="NZ_JAQQXS010000003.1"/>
</dbReference>
<dbReference type="CDD" id="cd13565">
    <property type="entry name" value="PBP2_PstS"/>
    <property type="match status" value="1"/>
</dbReference>
<comment type="caution">
    <text evidence="10">The sequence shown here is derived from an EMBL/GenBank/DDBJ whole genome shotgun (WGS) entry which is preliminary data.</text>
</comment>
<evidence type="ECO:0000256" key="3">
    <source>
        <dbReference type="ARBA" id="ARBA00011529"/>
    </source>
</evidence>
<evidence type="ECO:0000256" key="6">
    <source>
        <dbReference type="ARBA" id="ARBA00022592"/>
    </source>
</evidence>
<dbReference type="Pfam" id="PF12849">
    <property type="entry name" value="PBP_like_2"/>
    <property type="match status" value="1"/>
</dbReference>
<keyword evidence="11" id="KW-1185">Reference proteome</keyword>
<evidence type="ECO:0000256" key="1">
    <source>
        <dbReference type="ARBA" id="ARBA00002841"/>
    </source>
</evidence>
<evidence type="ECO:0000256" key="4">
    <source>
        <dbReference type="ARBA" id="ARBA00021889"/>
    </source>
</evidence>
<dbReference type="SUPFAM" id="SSF53850">
    <property type="entry name" value="Periplasmic binding protein-like II"/>
    <property type="match status" value="1"/>
</dbReference>
<feature type="chain" id="PRO_5045917906" description="Phosphate-binding protein PstS" evidence="8">
    <location>
        <begin position="25"/>
        <end position="346"/>
    </location>
</feature>
<dbReference type="EMBL" id="JAQQXS010000003">
    <property type="protein sequence ID" value="MDC8784416.1"/>
    <property type="molecule type" value="Genomic_DNA"/>
</dbReference>
<dbReference type="InterPro" id="IPR005673">
    <property type="entry name" value="ABC_phos-bd_PstS"/>
</dbReference>
<dbReference type="PIRSF" id="PIRSF002756">
    <property type="entry name" value="PstS"/>
    <property type="match status" value="1"/>
</dbReference>
<keyword evidence="8" id="KW-0732">Signal</keyword>
<dbReference type="PANTHER" id="PTHR42996">
    <property type="entry name" value="PHOSPHATE-BINDING PROTEIN PSTS"/>
    <property type="match status" value="1"/>
</dbReference>
<proteinExistence type="inferred from homology"/>
<gene>
    <name evidence="10" type="primary">pstS</name>
    <name evidence="10" type="ORF">PRZ01_04335</name>
</gene>
<sequence length="346" mass="36561">MKIAHVRTGLVFAAALAVVSVVQAQDVTGAGASFPAPVYAKWADAYNKASGARINYQSVGSGAGIKQIKAKTVDFGASDAPLKDDELAKDGLIQFPTVIGGVVPVVNIKGINAGQLRVTGQVLGDIYLGKIAKWNDAALTALNPGLPLPDAAIAVVRRADGSGTSFLFTNYLSKVNADWKAKVGEGTAVNWPTGAGGKGNEGVSSYVQRLPNSIGYVEYAYAKQNKMSFVLMRNQAGAFVAPNDDAFKAAAAGAEWAKSFYQVLTEQPGKDSWPITGATFILMHKQQDKPAAAVSTLKFFDWAYTNGDKIADELDYVALPAAVKELIHKQWAANLKDASGKAISYK</sequence>
<protein>
    <recommendedName>
        <fullName evidence="4 7">Phosphate-binding protein PstS</fullName>
    </recommendedName>
</protein>
<organism evidence="10 11">
    <name type="scientific">Roseateles koreensis</name>
    <dbReference type="NCBI Taxonomy" id="2987526"/>
    <lineage>
        <taxon>Bacteria</taxon>
        <taxon>Pseudomonadati</taxon>
        <taxon>Pseudomonadota</taxon>
        <taxon>Betaproteobacteria</taxon>
        <taxon>Burkholderiales</taxon>
        <taxon>Sphaerotilaceae</taxon>
        <taxon>Roseateles</taxon>
    </lineage>
</organism>
<comment type="subunit">
    <text evidence="3 7">The complex is composed of two ATP-binding proteins (PstB), two transmembrane proteins (PstC and PstA) and a solute-binding protein (PstS).</text>
</comment>
<evidence type="ECO:0000256" key="7">
    <source>
        <dbReference type="PIRNR" id="PIRNR002756"/>
    </source>
</evidence>
<dbReference type="NCBIfam" id="TIGR00975">
    <property type="entry name" value="3a0107s03"/>
    <property type="match status" value="1"/>
</dbReference>
<comment type="function">
    <text evidence="1 7">Part of the ABC transporter complex PstSACB involved in phosphate import.</text>
</comment>
<feature type="signal peptide" evidence="8">
    <location>
        <begin position="1"/>
        <end position="24"/>
    </location>
</feature>
<dbReference type="PANTHER" id="PTHR42996:SF1">
    <property type="entry name" value="PHOSPHATE-BINDING PROTEIN PSTS"/>
    <property type="match status" value="1"/>
</dbReference>
<dbReference type="Gene3D" id="3.40.190.10">
    <property type="entry name" value="Periplasmic binding protein-like II"/>
    <property type="match status" value="2"/>
</dbReference>
<evidence type="ECO:0000313" key="10">
    <source>
        <dbReference type="EMBL" id="MDC8784416.1"/>
    </source>
</evidence>
<dbReference type="NCBIfam" id="NF008171">
    <property type="entry name" value="PRK10918.1"/>
    <property type="match status" value="1"/>
</dbReference>
<dbReference type="InterPro" id="IPR050962">
    <property type="entry name" value="Phosphate-bind_PstS"/>
</dbReference>
<dbReference type="Proteomes" id="UP001219862">
    <property type="component" value="Unassembled WGS sequence"/>
</dbReference>
<dbReference type="InterPro" id="IPR024370">
    <property type="entry name" value="PBP_domain"/>
</dbReference>